<accession>A0A951UDX3</accession>
<dbReference type="AlphaFoldDB" id="A0A951UDX3"/>
<organism evidence="2 3">
    <name type="scientific">Symplocastrum torsivum CPER-KK1</name>
    <dbReference type="NCBI Taxonomy" id="450513"/>
    <lineage>
        <taxon>Bacteria</taxon>
        <taxon>Bacillati</taxon>
        <taxon>Cyanobacteriota</taxon>
        <taxon>Cyanophyceae</taxon>
        <taxon>Oscillatoriophycideae</taxon>
        <taxon>Oscillatoriales</taxon>
        <taxon>Microcoleaceae</taxon>
        <taxon>Symplocastrum</taxon>
    </lineage>
</organism>
<reference evidence="2" key="1">
    <citation type="submission" date="2021-05" db="EMBL/GenBank/DDBJ databases">
        <authorList>
            <person name="Pietrasiak N."/>
            <person name="Ward R."/>
            <person name="Stajich J.E."/>
            <person name="Kurbessoian T."/>
        </authorList>
    </citation>
    <scope>NUCLEOTIDE SEQUENCE</scope>
    <source>
        <strain evidence="2">CPER-KK1</strain>
    </source>
</reference>
<proteinExistence type="predicted"/>
<dbReference type="InterPro" id="IPR003646">
    <property type="entry name" value="SH3-like_bac-type"/>
</dbReference>
<dbReference type="Proteomes" id="UP000753908">
    <property type="component" value="Unassembled WGS sequence"/>
</dbReference>
<dbReference type="PANTHER" id="PTHR34408">
    <property type="entry name" value="FAMILY PROTEIN, PUTATIVE-RELATED"/>
    <property type="match status" value="1"/>
</dbReference>
<name>A0A951UDX3_9CYAN</name>
<protein>
    <submittedName>
        <fullName evidence="2">SH3 domain-containing protein</fullName>
    </submittedName>
</protein>
<dbReference type="Pfam" id="PF08239">
    <property type="entry name" value="SH3_3"/>
    <property type="match status" value="1"/>
</dbReference>
<evidence type="ECO:0000259" key="1">
    <source>
        <dbReference type="Pfam" id="PF08239"/>
    </source>
</evidence>
<sequence>MKQMIDWQTSVAVTASIALVWTAFPVSSTVASTATPLEIQPSAPSQTSVQNQAEYKLAQASDNCRRVDTRSSNLNVRSSPGGTIIGSLTDKSLVSIENTGSNGWVTISSPRQGYVFGAYLNLCEQPVPPSETATLLDNCRQVGVTGSIRVREEASISSPIIGTLANRQRVTIVNRGENGWVPISEPVMGYISGADLKYCP</sequence>
<dbReference type="Gene3D" id="2.30.30.40">
    <property type="entry name" value="SH3 Domains"/>
    <property type="match status" value="2"/>
</dbReference>
<feature type="domain" description="SH3b" evidence="1">
    <location>
        <begin position="147"/>
        <end position="196"/>
    </location>
</feature>
<dbReference type="EMBL" id="JAHHIF010000055">
    <property type="protein sequence ID" value="MBW4548161.1"/>
    <property type="molecule type" value="Genomic_DNA"/>
</dbReference>
<dbReference type="InterPro" id="IPR052354">
    <property type="entry name" value="Cell_Wall_Dynamics_Protein"/>
</dbReference>
<evidence type="ECO:0000313" key="3">
    <source>
        <dbReference type="Proteomes" id="UP000753908"/>
    </source>
</evidence>
<dbReference type="PANTHER" id="PTHR34408:SF1">
    <property type="entry name" value="GLYCOSYL HYDROLASE FAMILY 19 DOMAIN-CONTAINING PROTEIN HI_1415"/>
    <property type="match status" value="1"/>
</dbReference>
<evidence type="ECO:0000313" key="2">
    <source>
        <dbReference type="EMBL" id="MBW4548161.1"/>
    </source>
</evidence>
<comment type="caution">
    <text evidence="2">The sequence shown here is derived from an EMBL/GenBank/DDBJ whole genome shotgun (WGS) entry which is preliminary data.</text>
</comment>
<gene>
    <name evidence="2" type="ORF">KME25_27525</name>
</gene>
<reference evidence="2" key="2">
    <citation type="journal article" date="2022" name="Microbiol. Resour. Announc.">
        <title>Metagenome Sequencing to Explore Phylogenomics of Terrestrial Cyanobacteria.</title>
        <authorList>
            <person name="Ward R.D."/>
            <person name="Stajich J.E."/>
            <person name="Johansen J.R."/>
            <person name="Huntemann M."/>
            <person name="Clum A."/>
            <person name="Foster B."/>
            <person name="Foster B."/>
            <person name="Roux S."/>
            <person name="Palaniappan K."/>
            <person name="Varghese N."/>
            <person name="Mukherjee S."/>
            <person name="Reddy T.B.K."/>
            <person name="Daum C."/>
            <person name="Copeland A."/>
            <person name="Chen I.A."/>
            <person name="Ivanova N.N."/>
            <person name="Kyrpides N.C."/>
            <person name="Shapiro N."/>
            <person name="Eloe-Fadrosh E.A."/>
            <person name="Pietrasiak N."/>
        </authorList>
    </citation>
    <scope>NUCLEOTIDE SEQUENCE</scope>
    <source>
        <strain evidence="2">CPER-KK1</strain>
    </source>
</reference>